<feature type="domain" description="4-vinyl reductase 4VR" evidence="2">
    <location>
        <begin position="138"/>
        <end position="200"/>
    </location>
</feature>
<evidence type="ECO:0000313" key="3">
    <source>
        <dbReference type="EMBL" id="HER43366.1"/>
    </source>
</evidence>
<organism evidence="3">
    <name type="scientific">Eiseniibacteriota bacterium</name>
    <dbReference type="NCBI Taxonomy" id="2212470"/>
    <lineage>
        <taxon>Bacteria</taxon>
        <taxon>Candidatus Eiseniibacteriota</taxon>
    </lineage>
</organism>
<dbReference type="GO" id="GO:0005524">
    <property type="term" value="F:ATP binding"/>
    <property type="evidence" value="ECO:0007669"/>
    <property type="project" value="InterPro"/>
</dbReference>
<proteinExistence type="predicted"/>
<reference evidence="3" key="1">
    <citation type="journal article" date="2020" name="mSystems">
        <title>Genome- and Community-Level Interaction Insights into Carbon Utilization and Element Cycling Functions of Hydrothermarchaeota in Hydrothermal Sediment.</title>
        <authorList>
            <person name="Zhou Z."/>
            <person name="Liu Y."/>
            <person name="Xu W."/>
            <person name="Pan J."/>
            <person name="Luo Z.H."/>
            <person name="Li M."/>
        </authorList>
    </citation>
    <scope>NUCLEOTIDE SEQUENCE [LARGE SCALE GENOMIC DNA]</scope>
    <source>
        <strain evidence="3">SpSt-1233</strain>
    </source>
</reference>
<dbReference type="Proteomes" id="UP000886069">
    <property type="component" value="Unassembled WGS sequence"/>
</dbReference>
<dbReference type="SUPFAM" id="SSF111126">
    <property type="entry name" value="Ligand-binding domain in the NO signalling and Golgi transport"/>
    <property type="match status" value="1"/>
</dbReference>
<comment type="caution">
    <text evidence="3">The sequence shown here is derived from an EMBL/GenBank/DDBJ whole genome shotgun (WGS) entry which is preliminary data.</text>
</comment>
<evidence type="ECO:0000256" key="1">
    <source>
        <dbReference type="SAM" id="Coils"/>
    </source>
</evidence>
<dbReference type="Gene3D" id="3.40.50.300">
    <property type="entry name" value="P-loop containing nucleotide triphosphate hydrolases"/>
    <property type="match status" value="1"/>
</dbReference>
<dbReference type="PROSITE" id="PS00675">
    <property type="entry name" value="SIGMA54_INTERACT_1"/>
    <property type="match status" value="1"/>
</dbReference>
<dbReference type="Pfam" id="PF02830">
    <property type="entry name" value="V4R"/>
    <property type="match status" value="1"/>
</dbReference>
<dbReference type="InterPro" id="IPR027417">
    <property type="entry name" value="P-loop_NTPase"/>
</dbReference>
<dbReference type="Pfam" id="PF06505">
    <property type="entry name" value="XylR_N"/>
    <property type="match status" value="1"/>
</dbReference>
<protein>
    <submittedName>
        <fullName evidence="3">Sigma-54-dependent Fis family transcriptional regulator</fullName>
    </submittedName>
</protein>
<gene>
    <name evidence="3" type="ORF">ENO08_02775</name>
</gene>
<dbReference type="InterPro" id="IPR004096">
    <property type="entry name" value="V4R"/>
</dbReference>
<keyword evidence="1" id="KW-0175">Coiled coil</keyword>
<dbReference type="SMART" id="SM00989">
    <property type="entry name" value="V4R"/>
    <property type="match status" value="1"/>
</dbReference>
<dbReference type="InterPro" id="IPR025662">
    <property type="entry name" value="Sigma_54_int_dom_ATP-bd_1"/>
</dbReference>
<sequence length="295" mass="33436">MIDIEAAAFYTEMALFQNERMQAMRAEDLKIEDLVSFSDGLLSFHGRRLVLHDLYAMAQLRKDLVNSIGVEQTRRVLARFGYYWGKADAAGMEKIADWDDREEWLRAGPHLHSLQGVARTEIKDIETGEDGSFRMEVIWHDSAEAEEQLLELGVSKDTGCWILEGYASGYASYWFGRPVHFKESTCRCRGDEICRVVGKDLDSWGPEAKQFIDDFAAEDVQGKIEALMAELRKKTLELARQRKRLMQMAPLATPDSPDLRSKPYRQVLDSACRVARFDSSVLITGESGVGKEVIA</sequence>
<dbReference type="InterPro" id="IPR002078">
    <property type="entry name" value="Sigma_54_int"/>
</dbReference>
<dbReference type="EMBL" id="DSEC01000197">
    <property type="protein sequence ID" value="HER43366.1"/>
    <property type="molecule type" value="Genomic_DNA"/>
</dbReference>
<dbReference type="AlphaFoldDB" id="A0A7V2F3Y0"/>
<accession>A0A7V2F3Y0</accession>
<dbReference type="GO" id="GO:0006355">
    <property type="term" value="P:regulation of DNA-templated transcription"/>
    <property type="evidence" value="ECO:0007669"/>
    <property type="project" value="InterPro"/>
</dbReference>
<dbReference type="Gene3D" id="3.30.1380.20">
    <property type="entry name" value="Trafficking protein particle complex subunit 3"/>
    <property type="match status" value="1"/>
</dbReference>
<feature type="coiled-coil region" evidence="1">
    <location>
        <begin position="217"/>
        <end position="248"/>
    </location>
</feature>
<dbReference type="Pfam" id="PF00158">
    <property type="entry name" value="Sigma54_activat"/>
    <property type="match status" value="1"/>
</dbReference>
<name>A0A7V2F3Y0_UNCEI</name>
<feature type="non-terminal residue" evidence="3">
    <location>
        <position position="295"/>
    </location>
</feature>
<evidence type="ECO:0000259" key="2">
    <source>
        <dbReference type="SMART" id="SM00989"/>
    </source>
</evidence>
<dbReference type="InterPro" id="IPR010523">
    <property type="entry name" value="XylR_N"/>
</dbReference>
<dbReference type="InterPro" id="IPR024096">
    <property type="entry name" value="NO_sig/Golgi_transp_ligand-bd"/>
</dbReference>